<gene>
    <name evidence="4 5 6 7" type="primary">LOC107432422</name>
</gene>
<dbReference type="Proteomes" id="UP001652623">
    <property type="component" value="Chromosome 11"/>
</dbReference>
<dbReference type="RefSeq" id="XP_015899043.3">
    <property type="nucleotide sequence ID" value="XM_016043557.4"/>
</dbReference>
<feature type="compositionally biased region" description="Polar residues" evidence="2">
    <location>
        <begin position="256"/>
        <end position="270"/>
    </location>
</feature>
<dbReference type="SMR" id="A0A6P4ATV4"/>
<feature type="coiled-coil region" evidence="1">
    <location>
        <begin position="336"/>
        <end position="363"/>
    </location>
</feature>
<feature type="compositionally biased region" description="Basic and acidic residues" evidence="2">
    <location>
        <begin position="170"/>
        <end position="180"/>
    </location>
</feature>
<evidence type="ECO:0000256" key="2">
    <source>
        <dbReference type="SAM" id="MobiDB-lite"/>
    </source>
</evidence>
<dbReference type="AlphaFoldDB" id="A0A6P4ATV4"/>
<protein>
    <submittedName>
        <fullName evidence="4 5">uncharacterized protein LOC107432422 isoform X1</fullName>
    </submittedName>
</protein>
<feature type="compositionally biased region" description="Polar residues" evidence="2">
    <location>
        <begin position="293"/>
        <end position="305"/>
    </location>
</feature>
<dbReference type="RefSeq" id="XP_015899037.3">
    <property type="nucleotide sequence ID" value="XM_016043551.4"/>
</dbReference>
<dbReference type="KEGG" id="zju:107432422"/>
<dbReference type="PANTHER" id="PTHR31344">
    <property type="entry name" value="NUCLEAR PORE COMPLEX PROTEIN NUP205"/>
    <property type="match status" value="1"/>
</dbReference>
<evidence type="ECO:0000313" key="3">
    <source>
        <dbReference type="Proteomes" id="UP001652623"/>
    </source>
</evidence>
<dbReference type="RefSeq" id="XP_015899041.3">
    <property type="nucleotide sequence ID" value="XM_016043555.4"/>
</dbReference>
<dbReference type="RefSeq" id="XP_015899039.1">
    <property type="nucleotide sequence ID" value="XM_016043553.2"/>
</dbReference>
<sequence>MKEVDKSKITNNNQTRRSKRTERRDQKLNQRNSAKTLNGKDSQSKASYSKPDSSTLVSDLNTGTEPSEVYENMVIHYVDDVNRFEEPSQDLKANEMISKEIMEEVLDGNSTDLDGEHKQGKEEVSDPETTKDSLSSQGDPLTTEDEKAEKVSKVAKSNAKSNSIASSQRGSKEKSDREISKPQARALRNTPKKSNNANGKPSRVTTKNSYQSNSKSVNVPSKPSSESSEGVDDKPAEEVKGSDTLDEIPNGAQLDEISNGSQLDETTNGAHSDEISNGAHSDETSYGAHLDENSNGENLDETSNGAHLDKTLPGAQNVGSDDDAVYAEENGEHEFETSLQKKIEEMEMRIEKLEEELREVAALEISLYSIVPEHGSSAHKVHTPARRLSRLYIHACKHWTQYKRATIAKNTVSGLILIAKSCGNDVPRLTFWLSNTVVLREVISQAFGGSCNSSPATKFAKSHGNGKGNEMKSTALKWKGSPGSKQINGFMQFVDDWQETGTFTAALEKVESWIFSRIVESVWWQALTPNMQSPVDNLSNDKTSGRLLGPALGDQQQGGFSISLWKNAFQDASQRLCPLRAGGHECGCLPLLARMVMEQCVARLDVAMFNAILRESAHEIPTDPVSDPILDPKVLPIPAGDLSFGSGAQLKNSVGSWSRWLTDMFGMDADDAPQEDDDGHGGDGEPKSFLLLNSLSDLLMLPKDMLMDRSIRKEVCPSISLPLIKRILCNFTPDEFCPDAVPGAVLEALNAESIVERRLSGDSLRSFPYAAAPVVYTPPPSTAVAEKISEAGGRSELTRNVSVLQRKGYTSDEELEELDCPLASIIEKLPSSPNNIENGNGKQKEDTRQTCLNERYELLLEVWSV</sequence>
<evidence type="ECO:0000256" key="1">
    <source>
        <dbReference type="SAM" id="Coils"/>
    </source>
</evidence>
<dbReference type="RefSeq" id="XP_015899044.3">
    <property type="nucleotide sequence ID" value="XM_016043558.4"/>
</dbReference>
<feature type="compositionally biased region" description="Basic and acidic residues" evidence="2">
    <location>
        <begin position="114"/>
        <end position="131"/>
    </location>
</feature>
<dbReference type="GO" id="GO:0005643">
    <property type="term" value="C:nuclear pore"/>
    <property type="evidence" value="ECO:0007669"/>
    <property type="project" value="InterPro"/>
</dbReference>
<dbReference type="RefSeq" id="XP_015899044.1">
    <property type="nucleotide sequence ID" value="XM_016043558.2"/>
</dbReference>
<dbReference type="InterPro" id="IPR021827">
    <property type="entry name" value="Nup186/Nup192/Nup205"/>
</dbReference>
<evidence type="ECO:0000313" key="7">
    <source>
        <dbReference type="RefSeq" id="XP_015899044.1"/>
    </source>
</evidence>
<feature type="region of interest" description="Disordered" evidence="2">
    <location>
        <begin position="102"/>
        <end position="321"/>
    </location>
</feature>
<evidence type="ECO:0000313" key="6">
    <source>
        <dbReference type="RefSeq" id="XP_015899042.1"/>
    </source>
</evidence>
<dbReference type="RefSeq" id="XP_015899038.3">
    <property type="nucleotide sequence ID" value="XM_016043552.4"/>
</dbReference>
<feature type="region of interest" description="Disordered" evidence="2">
    <location>
        <begin position="1"/>
        <end position="67"/>
    </location>
</feature>
<evidence type="ECO:0000313" key="5">
    <source>
        <dbReference type="RefSeq" id="XP_015899039.1"/>
    </source>
</evidence>
<dbReference type="RefSeq" id="XP_015899037.1">
    <property type="nucleotide sequence ID" value="XM_016043551.2"/>
</dbReference>
<name>A0A6P4ATV4_ZIZJJ</name>
<keyword evidence="3" id="KW-1185">Reference proteome</keyword>
<proteinExistence type="predicted"/>
<feature type="compositionally biased region" description="Polar residues" evidence="2">
    <location>
        <begin position="192"/>
        <end position="211"/>
    </location>
</feature>
<feature type="compositionally biased region" description="Basic and acidic residues" evidence="2">
    <location>
        <begin position="231"/>
        <end position="243"/>
    </location>
</feature>
<dbReference type="GeneID" id="107432422"/>
<accession>A0A6P4ATV4</accession>
<dbReference type="PANTHER" id="PTHR31344:SF11">
    <property type="entry name" value="NUCLEOLAR PROTEIN GAR2-LIKE PROTEIN"/>
    <property type="match status" value="1"/>
</dbReference>
<feature type="compositionally biased region" description="Polar residues" evidence="2">
    <location>
        <begin position="29"/>
        <end position="65"/>
    </location>
</feature>
<feature type="compositionally biased region" description="Low complexity" evidence="2">
    <location>
        <begin position="154"/>
        <end position="167"/>
    </location>
</feature>
<keyword evidence="1" id="KW-0175">Coiled coil</keyword>
<organism evidence="6">
    <name type="scientific">Ziziphus jujuba</name>
    <name type="common">Chinese jujube</name>
    <name type="synonym">Ziziphus sativa</name>
    <dbReference type="NCBI Taxonomy" id="326968"/>
    <lineage>
        <taxon>Eukaryota</taxon>
        <taxon>Viridiplantae</taxon>
        <taxon>Streptophyta</taxon>
        <taxon>Embryophyta</taxon>
        <taxon>Tracheophyta</taxon>
        <taxon>Spermatophyta</taxon>
        <taxon>Magnoliopsida</taxon>
        <taxon>eudicotyledons</taxon>
        <taxon>Gunneridae</taxon>
        <taxon>Pentapetalae</taxon>
        <taxon>rosids</taxon>
        <taxon>fabids</taxon>
        <taxon>Rosales</taxon>
        <taxon>Rhamnaceae</taxon>
        <taxon>Paliureae</taxon>
        <taxon>Ziziphus</taxon>
    </lineage>
</organism>
<feature type="compositionally biased region" description="Low complexity" evidence="2">
    <location>
        <begin position="212"/>
        <end position="228"/>
    </location>
</feature>
<reference evidence="4 5" key="1">
    <citation type="submission" date="2022-04" db="UniProtKB">
        <authorList>
            <consortium name="RefSeq"/>
        </authorList>
    </citation>
    <scope>IDENTIFICATION</scope>
    <source>
        <tissue evidence="4 5">In vitro plantlets</tissue>
    </source>
</reference>
<dbReference type="RefSeq" id="XP_015899042.1">
    <property type="nucleotide sequence ID" value="XM_016043556.2"/>
</dbReference>
<evidence type="ECO:0000313" key="4">
    <source>
        <dbReference type="RefSeq" id="XP_015899037.1"/>
    </source>
</evidence>